<dbReference type="InterPro" id="IPR017650">
    <property type="entry name" value="Arginine_N-succinylTrfase"/>
</dbReference>
<organism evidence="5 6">
    <name type="scientific">Nitrococcus mobilis Nb-231</name>
    <dbReference type="NCBI Taxonomy" id="314278"/>
    <lineage>
        <taxon>Bacteria</taxon>
        <taxon>Pseudomonadati</taxon>
        <taxon>Pseudomonadota</taxon>
        <taxon>Gammaproteobacteria</taxon>
        <taxon>Chromatiales</taxon>
        <taxon>Ectothiorhodospiraceae</taxon>
        <taxon>Nitrococcus</taxon>
    </lineage>
</organism>
<evidence type="ECO:0000256" key="1">
    <source>
        <dbReference type="ARBA" id="ARBA00022503"/>
    </source>
</evidence>
<accession>A4BTN8</accession>
<dbReference type="EC" id="2.3.1.109" evidence="4"/>
<evidence type="ECO:0000256" key="3">
    <source>
        <dbReference type="ARBA" id="ARBA00023315"/>
    </source>
</evidence>
<dbReference type="GO" id="GO:0008791">
    <property type="term" value="F:arginine N-succinyltransferase activity"/>
    <property type="evidence" value="ECO:0007669"/>
    <property type="project" value="UniProtKB-UniRule"/>
</dbReference>
<dbReference type="eggNOG" id="COG3138">
    <property type="taxonomic scope" value="Bacteria"/>
</dbReference>
<dbReference type="InterPro" id="IPR016181">
    <property type="entry name" value="Acyl_CoA_acyltransferase"/>
</dbReference>
<keyword evidence="3" id="KW-0012">Acyltransferase</keyword>
<dbReference type="Pfam" id="PF04958">
    <property type="entry name" value="AstA"/>
    <property type="match status" value="1"/>
</dbReference>
<dbReference type="InterPro" id="IPR007041">
    <property type="entry name" value="Arg_succinylTrfase_AstA/AruG"/>
</dbReference>
<dbReference type="STRING" id="314278.NB231_03717"/>
<dbReference type="NCBIfam" id="TIGR03244">
    <property type="entry name" value="arg_catab_AstA"/>
    <property type="match status" value="1"/>
</dbReference>
<evidence type="ECO:0000313" key="5">
    <source>
        <dbReference type="EMBL" id="EAR20852.1"/>
    </source>
</evidence>
<sequence>MSIRPIEPGDLQALEALVESTGVGLTSLPRDRAALAQRIEHSQQSFAQSSASADCAAERLFFFVLEDSTTARIVGTTAIKAGIGLSEPYYSYRLSTVVHASRELGVHKVVPTLYLTNDYTGCAEIGSLYLHSDYRHSGNGRLLSKCRFLFLAEFAARFPSKVVAEMRGVSDERGRSPFWDSLGQHFFSMEFRRADYLTGTRGKTFIAELMPRNPIYVPLLRPEAQAVIGRVHDHTRAALTFLQEEGFHYEGYVDIFDAGPTMEARVEQIRSVRQSERLHVRIGPVVESAPRRLISNTRWGEFRCVLVPAGRIGNELVVDAATGRALGIDSGAPVRVMAPK</sequence>
<dbReference type="PANTHER" id="PTHR30420">
    <property type="entry name" value="N-SUCCINYLARGININE DIHYDROLASE"/>
    <property type="match status" value="1"/>
</dbReference>
<protein>
    <recommendedName>
        <fullName evidence="4">Arginine N-succinyltransferase</fullName>
        <ecNumber evidence="4">2.3.1.109</ecNumber>
    </recommendedName>
</protein>
<proteinExistence type="predicted"/>
<dbReference type="Proteomes" id="UP000003374">
    <property type="component" value="Unassembled WGS sequence"/>
</dbReference>
<dbReference type="HOGENOM" id="CLU_057655_0_0_6"/>
<evidence type="ECO:0000256" key="2">
    <source>
        <dbReference type="ARBA" id="ARBA00022679"/>
    </source>
</evidence>
<evidence type="ECO:0000256" key="4">
    <source>
        <dbReference type="NCBIfam" id="TIGR03244"/>
    </source>
</evidence>
<keyword evidence="6" id="KW-1185">Reference proteome</keyword>
<name>A4BTN8_9GAMM</name>
<dbReference type="SUPFAM" id="SSF55729">
    <property type="entry name" value="Acyl-CoA N-acyltransferases (Nat)"/>
    <property type="match status" value="1"/>
</dbReference>
<dbReference type="GO" id="GO:0006527">
    <property type="term" value="P:L-arginine catabolic process"/>
    <property type="evidence" value="ECO:0007669"/>
    <property type="project" value="UniProtKB-UniRule"/>
</dbReference>
<dbReference type="Gene3D" id="3.40.630.30">
    <property type="match status" value="1"/>
</dbReference>
<keyword evidence="1" id="KW-0056">Arginine metabolism</keyword>
<dbReference type="Gene3D" id="2.40.40.20">
    <property type="match status" value="1"/>
</dbReference>
<keyword evidence="2 5" id="KW-0808">Transferase</keyword>
<dbReference type="AlphaFoldDB" id="A4BTN8"/>
<dbReference type="NCBIfam" id="TIGR03243">
    <property type="entry name" value="arg_catab_AOST"/>
    <property type="match status" value="1"/>
</dbReference>
<dbReference type="EMBL" id="AAOF01000015">
    <property type="protein sequence ID" value="EAR20852.1"/>
    <property type="molecule type" value="Genomic_DNA"/>
</dbReference>
<evidence type="ECO:0000313" key="6">
    <source>
        <dbReference type="Proteomes" id="UP000003374"/>
    </source>
</evidence>
<comment type="caution">
    <text evidence="5">The sequence shown here is derived from an EMBL/GenBank/DDBJ whole genome shotgun (WGS) entry which is preliminary data.</text>
</comment>
<dbReference type="PANTHER" id="PTHR30420:SF1">
    <property type="entry name" value="ARGININE N-SUCCINYLTRANSFERASE"/>
    <property type="match status" value="1"/>
</dbReference>
<gene>
    <name evidence="5" type="ORF">NB231_03717</name>
</gene>
<reference evidence="5 6" key="1">
    <citation type="submission" date="2006-02" db="EMBL/GenBank/DDBJ databases">
        <authorList>
            <person name="Waterbury J."/>
            <person name="Ferriera S."/>
            <person name="Johnson J."/>
            <person name="Kravitz S."/>
            <person name="Halpern A."/>
            <person name="Remington K."/>
            <person name="Beeson K."/>
            <person name="Tran B."/>
            <person name="Rogers Y.-H."/>
            <person name="Friedman R."/>
            <person name="Venter J.C."/>
        </authorList>
    </citation>
    <scope>NUCLEOTIDE SEQUENCE [LARGE SCALE GENOMIC DNA]</scope>
    <source>
        <strain evidence="5 6">Nb-231</strain>
    </source>
</reference>